<dbReference type="OrthoDB" id="4685598at2759"/>
<keyword evidence="2" id="KW-1185">Reference proteome</keyword>
<evidence type="ECO:0000313" key="2">
    <source>
        <dbReference type="Proteomes" id="UP000266188"/>
    </source>
</evidence>
<dbReference type="EMBL" id="MVGC01000249">
    <property type="protein sequence ID" value="RJE21150.1"/>
    <property type="molecule type" value="Genomic_DNA"/>
</dbReference>
<accession>A0A3A2ZEZ1</accession>
<proteinExistence type="predicted"/>
<reference evidence="2" key="1">
    <citation type="submission" date="2017-02" db="EMBL/GenBank/DDBJ databases">
        <authorList>
            <person name="Tafer H."/>
            <person name="Lopandic K."/>
        </authorList>
    </citation>
    <scope>NUCLEOTIDE SEQUENCE [LARGE SCALE GENOMIC DNA]</scope>
    <source>
        <strain evidence="2">CBS 366.77</strain>
    </source>
</reference>
<dbReference type="STRING" id="2070753.A0A3A2ZEZ1"/>
<comment type="caution">
    <text evidence="1">The sequence shown here is derived from an EMBL/GenBank/DDBJ whole genome shotgun (WGS) entry which is preliminary data.</text>
</comment>
<organism evidence="1 2">
    <name type="scientific">Aspergillus sclerotialis</name>
    <dbReference type="NCBI Taxonomy" id="2070753"/>
    <lineage>
        <taxon>Eukaryota</taxon>
        <taxon>Fungi</taxon>
        <taxon>Dikarya</taxon>
        <taxon>Ascomycota</taxon>
        <taxon>Pezizomycotina</taxon>
        <taxon>Eurotiomycetes</taxon>
        <taxon>Eurotiomycetidae</taxon>
        <taxon>Eurotiales</taxon>
        <taxon>Aspergillaceae</taxon>
        <taxon>Aspergillus</taxon>
        <taxon>Aspergillus subgen. Polypaecilum</taxon>
    </lineage>
</organism>
<evidence type="ECO:0000313" key="1">
    <source>
        <dbReference type="EMBL" id="RJE21150.1"/>
    </source>
</evidence>
<protein>
    <recommendedName>
        <fullName evidence="3">C6 finger domain protein</fullName>
    </recommendedName>
</protein>
<dbReference type="InterPro" id="IPR053181">
    <property type="entry name" value="EcdB-like_regulator"/>
</dbReference>
<dbReference type="PANTHER" id="PTHR47785">
    <property type="entry name" value="ZN(II)2CYS6 TRANSCRIPTION FACTOR (EUROFUNG)-RELATED-RELATED"/>
    <property type="match status" value="1"/>
</dbReference>
<dbReference type="PANTHER" id="PTHR47785:SF2">
    <property type="entry name" value="ZN(II)2CYS6 TRANSCRIPTION FACTOR (EUROFUNG)"/>
    <property type="match status" value="1"/>
</dbReference>
<dbReference type="Proteomes" id="UP000266188">
    <property type="component" value="Unassembled WGS sequence"/>
</dbReference>
<dbReference type="AlphaFoldDB" id="A0A3A2ZEZ1"/>
<gene>
    <name evidence="1" type="ORF">PHISCL_06525</name>
</gene>
<evidence type="ECO:0008006" key="3">
    <source>
        <dbReference type="Google" id="ProtNLM"/>
    </source>
</evidence>
<sequence>MSVAGLGSWAHPPPSISTMPKLHTTPALNLLQWPLIRNLISRPYDPQNLLQLEMAREPLRMSPASPFDLSNMATYIQAFFECVNVWYACVNPHTWTRYYKTALACGFREGPESCVVLLVLALGSASHNGSLAFIPQSKEAPGFSYFAAAWSLLPSIMMRNSVSAAQCIVLASAYLFYLVRPLEAWTLLSNVSMKLQLLLANPSRIPLQWKQLSVRLYWNALLYESDLLAELDLPHSGIVQFEELMDLPGNFEELEDEDFDGENECHDHPRHNAERGPMNGGELWYFLAEIALRRLLNRVSHMIYQKDSSLTLGSLGPIVSELDFQLSQWYDNLPQPIQFPLTDELPSNSVQTVLRLRYFACRTIIYRPYILAVFENEQAGADQIVKEYCRRCLEATLRQLENITSHREGHLPYLWQGALSMVSQTLLVMGATMSPTLSSLLPPSQSVDRIVSAVILEVESYAHLAPSLRLSAEIIRDAEKRRQMCLRSTGAWPNLET</sequence>
<name>A0A3A2ZEZ1_9EURO</name>
<dbReference type="CDD" id="cd12148">
    <property type="entry name" value="fungal_TF_MHR"/>
    <property type="match status" value="1"/>
</dbReference>